<proteinExistence type="predicted"/>
<name>A0ABN8T7A2_9ENTR</name>
<dbReference type="Proteomes" id="UP001152651">
    <property type="component" value="Unassembled WGS sequence"/>
</dbReference>
<keyword evidence="1" id="KW-1133">Transmembrane helix</keyword>
<organism evidence="2 3">
    <name type="scientific">Pseudocitrobacter vendiensis</name>
    <dbReference type="NCBI Taxonomy" id="2488306"/>
    <lineage>
        <taxon>Bacteria</taxon>
        <taxon>Pseudomonadati</taxon>
        <taxon>Pseudomonadota</taxon>
        <taxon>Gammaproteobacteria</taxon>
        <taxon>Enterobacterales</taxon>
        <taxon>Enterobacteriaceae</taxon>
        <taxon>Pseudocitrobacter</taxon>
    </lineage>
</organism>
<keyword evidence="1" id="KW-0812">Transmembrane</keyword>
<protein>
    <submittedName>
        <fullName evidence="2">Uncharacterized protein</fullName>
    </submittedName>
</protein>
<dbReference type="EMBL" id="CALSBS010000003">
    <property type="protein sequence ID" value="CAH6636212.1"/>
    <property type="molecule type" value="Genomic_DNA"/>
</dbReference>
<accession>A0ABN8T7A2</accession>
<feature type="transmembrane region" description="Helical" evidence="1">
    <location>
        <begin position="16"/>
        <end position="36"/>
    </location>
</feature>
<evidence type="ECO:0000256" key="1">
    <source>
        <dbReference type="SAM" id="Phobius"/>
    </source>
</evidence>
<gene>
    <name evidence="2" type="ORF">FBBNIHIM_05210</name>
</gene>
<evidence type="ECO:0000313" key="3">
    <source>
        <dbReference type="Proteomes" id="UP001152651"/>
    </source>
</evidence>
<sequence length="39" mass="4536">MENEAVLKQQKHEAHMLAFCWTVAIVGFVFILSLAVKFW</sequence>
<keyword evidence="3" id="KW-1185">Reference proteome</keyword>
<keyword evidence="1" id="KW-0472">Membrane</keyword>
<comment type="caution">
    <text evidence="2">The sequence shown here is derived from an EMBL/GenBank/DDBJ whole genome shotgun (WGS) entry which is preliminary data.</text>
</comment>
<evidence type="ECO:0000313" key="2">
    <source>
        <dbReference type="EMBL" id="CAH6636212.1"/>
    </source>
</evidence>
<reference evidence="2" key="1">
    <citation type="submission" date="2022-05" db="EMBL/GenBank/DDBJ databases">
        <authorList>
            <person name="Blom J."/>
        </authorList>
    </citation>
    <scope>NUCLEOTIDE SEQUENCE</scope>
    <source>
        <strain evidence="2">Type strain: CPO20170097</strain>
    </source>
</reference>